<evidence type="ECO:0000256" key="12">
    <source>
        <dbReference type="ARBA" id="ARBA00023242"/>
    </source>
</evidence>
<dbReference type="Proteomes" id="UP001165090">
    <property type="component" value="Unassembled WGS sequence"/>
</dbReference>
<name>A0ABQ5SIT1_9CHLO</name>
<comment type="cofactor">
    <cofactor evidence="3">
        <name>Fe(2+)</name>
        <dbReference type="ChEBI" id="CHEBI:29033"/>
    </cofactor>
</comment>
<keyword evidence="10" id="KW-0408">Iron</keyword>
<proteinExistence type="inferred from homology"/>
<dbReference type="SUPFAM" id="SSF56300">
    <property type="entry name" value="Metallo-dependent phosphatases"/>
    <property type="match status" value="1"/>
</dbReference>
<dbReference type="InterPro" id="IPR041816">
    <property type="entry name" value="Dbr1_N"/>
</dbReference>
<evidence type="ECO:0000256" key="8">
    <source>
        <dbReference type="ARBA" id="ARBA00022801"/>
    </source>
</evidence>
<evidence type="ECO:0000256" key="7">
    <source>
        <dbReference type="ARBA" id="ARBA00022723"/>
    </source>
</evidence>
<keyword evidence="11" id="KW-0464">Manganese</keyword>
<evidence type="ECO:0000256" key="5">
    <source>
        <dbReference type="ARBA" id="ARBA00006045"/>
    </source>
</evidence>
<evidence type="ECO:0000256" key="2">
    <source>
        <dbReference type="ARBA" id="ARBA00001947"/>
    </source>
</evidence>
<evidence type="ECO:0000256" key="10">
    <source>
        <dbReference type="ARBA" id="ARBA00023004"/>
    </source>
</evidence>
<dbReference type="Pfam" id="PF00149">
    <property type="entry name" value="Metallophos"/>
    <property type="match status" value="1"/>
</dbReference>
<dbReference type="SMART" id="SM01124">
    <property type="entry name" value="DBR1"/>
    <property type="match status" value="1"/>
</dbReference>
<feature type="domain" description="Lariat debranching enzyme C-terminal" evidence="14">
    <location>
        <begin position="380"/>
        <end position="524"/>
    </location>
</feature>
<evidence type="ECO:0000256" key="6">
    <source>
        <dbReference type="ARBA" id="ARBA00022664"/>
    </source>
</evidence>
<dbReference type="InterPro" id="IPR004843">
    <property type="entry name" value="Calcineurin-like_PHP"/>
</dbReference>
<feature type="region of interest" description="Disordered" evidence="13">
    <location>
        <begin position="524"/>
        <end position="613"/>
    </location>
</feature>
<comment type="cofactor">
    <cofactor evidence="1">
        <name>Mn(2+)</name>
        <dbReference type="ChEBI" id="CHEBI:29035"/>
    </cofactor>
</comment>
<comment type="cofactor">
    <cofactor evidence="2">
        <name>Zn(2+)</name>
        <dbReference type="ChEBI" id="CHEBI:29105"/>
    </cofactor>
</comment>
<dbReference type="InterPro" id="IPR007708">
    <property type="entry name" value="DBR1_C"/>
</dbReference>
<keyword evidence="9" id="KW-0862">Zinc</keyword>
<organism evidence="15 16">
    <name type="scientific">Volvox africanus</name>
    <dbReference type="NCBI Taxonomy" id="51714"/>
    <lineage>
        <taxon>Eukaryota</taxon>
        <taxon>Viridiplantae</taxon>
        <taxon>Chlorophyta</taxon>
        <taxon>core chlorophytes</taxon>
        <taxon>Chlorophyceae</taxon>
        <taxon>CS clade</taxon>
        <taxon>Chlamydomonadales</taxon>
        <taxon>Volvocaceae</taxon>
        <taxon>Volvox</taxon>
    </lineage>
</organism>
<evidence type="ECO:0000256" key="13">
    <source>
        <dbReference type="SAM" id="MobiDB-lite"/>
    </source>
</evidence>
<dbReference type="Gene3D" id="3.60.21.10">
    <property type="match status" value="1"/>
</dbReference>
<keyword evidence="7" id="KW-0479">Metal-binding</keyword>
<comment type="subcellular location">
    <subcellularLocation>
        <location evidence="4">Nucleus</location>
    </subcellularLocation>
</comment>
<feature type="region of interest" description="Disordered" evidence="13">
    <location>
        <begin position="308"/>
        <end position="329"/>
    </location>
</feature>
<keyword evidence="6" id="KW-0507">mRNA processing</keyword>
<feature type="compositionally biased region" description="Low complexity" evidence="13">
    <location>
        <begin position="550"/>
        <end position="571"/>
    </location>
</feature>
<evidence type="ECO:0000256" key="4">
    <source>
        <dbReference type="ARBA" id="ARBA00004123"/>
    </source>
</evidence>
<dbReference type="PANTHER" id="PTHR12849">
    <property type="entry name" value="RNA LARIAT DEBRANCHING ENZYME"/>
    <property type="match status" value="1"/>
</dbReference>
<evidence type="ECO:0000256" key="11">
    <source>
        <dbReference type="ARBA" id="ARBA00023211"/>
    </source>
</evidence>
<dbReference type="EMBL" id="BSDZ01000089">
    <property type="protein sequence ID" value="GLI69873.1"/>
    <property type="molecule type" value="Genomic_DNA"/>
</dbReference>
<comment type="caution">
    <text evidence="15">The sequence shown here is derived from an EMBL/GenBank/DDBJ whole genome shotgun (WGS) entry which is preliminary data.</text>
</comment>
<evidence type="ECO:0000256" key="9">
    <source>
        <dbReference type="ARBA" id="ARBA00022833"/>
    </source>
</evidence>
<feature type="region of interest" description="Disordered" evidence="13">
    <location>
        <begin position="357"/>
        <end position="387"/>
    </location>
</feature>
<feature type="compositionally biased region" description="Gly residues" evidence="13">
    <location>
        <begin position="368"/>
        <end position="380"/>
    </location>
</feature>
<accession>A0ABQ5SIT1</accession>
<sequence length="613" mass="67276">MQYSIHRNLNLLKRITSLCNLRLNSGRIIGNLLGARVDTYGSAREPQRAARHSKNVYGGARRQIGRNHRMKLTIAIEGCCHGELDKIYATLQLLEKREGKKIDLLICCGDFQAVRNLDDLETMACPPKYRSMQTFYKYYSGERVAPFPTVFIGGNHEAANHLWELYYGGWAAPNIYFLGFAGAVKFGGLRIAGLSGIYKQHDYMRGHHEKLPYTDNTMRSVYHIRDFEVYRLLQLQQPIDIFLSHDWPAGIARYGNTEQLLSRKAFLRSEIETGTLGSPPAAQLLAELRPAYWFSAHLHTKFAALVEHSPPPQQQQQQQQPRHSGAAAREFAAVRPTGQPSESADADDAVAAAPRLGTSGTTAEHGDGGGGGGGGRGGGTASSSSRGGFSATRFLALDKCLPGREFLQVIEVEAPQLLGEPELQYDEEWLAILRSTHHLTNLDFKHHALPGMGGLRSGPQPEDVVFVRQTLAARGTSRVPDNFVVTAESYNPALGQRHGRMPQRHQRNPQTVALMDMLGLPYNLDHNDARGKGPPGTAPSRPGCVPLSLAAQTQRGRPQPQPQAVAAAAPLPCNPEEIDLGDLDADEADEQQQEREQGQQELGGDRLIGTDGS</sequence>
<dbReference type="CDD" id="cd00844">
    <property type="entry name" value="MPP_Dbr1_N"/>
    <property type="match status" value="1"/>
</dbReference>
<dbReference type="PANTHER" id="PTHR12849:SF0">
    <property type="entry name" value="LARIAT DEBRANCHING ENZYME"/>
    <property type="match status" value="1"/>
</dbReference>
<feature type="compositionally biased region" description="Acidic residues" evidence="13">
    <location>
        <begin position="576"/>
        <end position="591"/>
    </location>
</feature>
<evidence type="ECO:0000259" key="14">
    <source>
        <dbReference type="SMART" id="SM01124"/>
    </source>
</evidence>
<comment type="similarity">
    <text evidence="5">Belongs to the lariat debranching enzyme family.</text>
</comment>
<evidence type="ECO:0000256" key="1">
    <source>
        <dbReference type="ARBA" id="ARBA00001936"/>
    </source>
</evidence>
<dbReference type="Pfam" id="PF05011">
    <property type="entry name" value="DBR1"/>
    <property type="match status" value="1"/>
</dbReference>
<gene>
    <name evidence="15" type="ORF">VaNZ11_014590</name>
</gene>
<dbReference type="InterPro" id="IPR029052">
    <property type="entry name" value="Metallo-depent_PP-like"/>
</dbReference>
<evidence type="ECO:0000313" key="16">
    <source>
        <dbReference type="Proteomes" id="UP001165090"/>
    </source>
</evidence>
<evidence type="ECO:0000256" key="3">
    <source>
        <dbReference type="ARBA" id="ARBA00001954"/>
    </source>
</evidence>
<reference evidence="15 16" key="1">
    <citation type="journal article" date="2023" name="IScience">
        <title>Expanded male sex-determining region conserved during the evolution of homothallism in the green alga Volvox.</title>
        <authorList>
            <person name="Yamamoto K."/>
            <person name="Matsuzaki R."/>
            <person name="Mahakham W."/>
            <person name="Heman W."/>
            <person name="Sekimoto H."/>
            <person name="Kawachi M."/>
            <person name="Minakuchi Y."/>
            <person name="Toyoda A."/>
            <person name="Nozaki H."/>
        </authorList>
    </citation>
    <scope>NUCLEOTIDE SEQUENCE [LARGE SCALE GENOMIC DNA]</scope>
    <source>
        <strain evidence="15 16">NIES-4468</strain>
    </source>
</reference>
<protein>
    <recommendedName>
        <fullName evidence="14">Lariat debranching enzyme C-terminal domain-containing protein</fullName>
    </recommendedName>
</protein>
<evidence type="ECO:0000313" key="15">
    <source>
        <dbReference type="EMBL" id="GLI69873.1"/>
    </source>
</evidence>
<keyword evidence="16" id="KW-1185">Reference proteome</keyword>
<keyword evidence="8" id="KW-0378">Hydrolase</keyword>
<keyword evidence="12" id="KW-0539">Nucleus</keyword>